<feature type="compositionally biased region" description="Low complexity" evidence="2">
    <location>
        <begin position="368"/>
        <end position="381"/>
    </location>
</feature>
<reference evidence="4 5" key="1">
    <citation type="journal article" date="2024" name="J Genomics">
        <title>Draft genome sequencing and assembly of Favolaschia claudopus CIRM-BRFM 2984 isolated from oak limbs.</title>
        <authorList>
            <person name="Navarro D."/>
            <person name="Drula E."/>
            <person name="Chaduli D."/>
            <person name="Cazenave R."/>
            <person name="Ahrendt S."/>
            <person name="Wang J."/>
            <person name="Lipzen A."/>
            <person name="Daum C."/>
            <person name="Barry K."/>
            <person name="Grigoriev I.V."/>
            <person name="Favel A."/>
            <person name="Rosso M.N."/>
            <person name="Martin F."/>
        </authorList>
    </citation>
    <scope>NUCLEOTIDE SEQUENCE [LARGE SCALE GENOMIC DNA]</scope>
    <source>
        <strain evidence="4 5">CIRM-BRFM 2984</strain>
    </source>
</reference>
<evidence type="ECO:0000313" key="4">
    <source>
        <dbReference type="EMBL" id="KAK7061907.1"/>
    </source>
</evidence>
<feature type="non-terminal residue" evidence="4">
    <location>
        <position position="1"/>
    </location>
</feature>
<feature type="compositionally biased region" description="Polar residues" evidence="2">
    <location>
        <begin position="210"/>
        <end position="224"/>
    </location>
</feature>
<feature type="compositionally biased region" description="Polar residues" evidence="2">
    <location>
        <begin position="290"/>
        <end position="301"/>
    </location>
</feature>
<feature type="compositionally biased region" description="Polar residues" evidence="2">
    <location>
        <begin position="382"/>
        <end position="396"/>
    </location>
</feature>
<feature type="domain" description="C2H2-type" evidence="3">
    <location>
        <begin position="10"/>
        <end position="39"/>
    </location>
</feature>
<dbReference type="GO" id="GO:0008270">
    <property type="term" value="F:zinc ion binding"/>
    <property type="evidence" value="ECO:0007669"/>
    <property type="project" value="UniProtKB-KW"/>
</dbReference>
<keyword evidence="5" id="KW-1185">Reference proteome</keyword>
<keyword evidence="1" id="KW-0863">Zinc-finger</keyword>
<dbReference type="InterPro" id="IPR013087">
    <property type="entry name" value="Znf_C2H2_type"/>
</dbReference>
<name>A0AAW0EE21_9AGAR</name>
<evidence type="ECO:0000259" key="3">
    <source>
        <dbReference type="PROSITE" id="PS50157"/>
    </source>
</evidence>
<evidence type="ECO:0000256" key="2">
    <source>
        <dbReference type="SAM" id="MobiDB-lite"/>
    </source>
</evidence>
<gene>
    <name evidence="4" type="ORF">R3P38DRAFT_2832236</name>
</gene>
<evidence type="ECO:0000313" key="5">
    <source>
        <dbReference type="Proteomes" id="UP001362999"/>
    </source>
</evidence>
<keyword evidence="1" id="KW-0862">Zinc</keyword>
<comment type="caution">
    <text evidence="4">The sequence shown here is derived from an EMBL/GenBank/DDBJ whole genome shotgun (WGS) entry which is preliminary data.</text>
</comment>
<feature type="region of interest" description="Disordered" evidence="2">
    <location>
        <begin position="175"/>
        <end position="194"/>
    </location>
</feature>
<protein>
    <recommendedName>
        <fullName evidence="3">C2H2-type domain-containing protein</fullName>
    </recommendedName>
</protein>
<sequence>MSQSYEYSNFPCRWNWCRNTFSNVVDLLEHVRDHVNQTEPCLVKDIPLLIRAEDGVGESLSGITGFDSNNSMGTQNPNSMPESVPLPVVDFSLLPQTPSRSTKRRKITSQRNSPFLTRFPSTSAPTPPRTPGFAALAQPHGSAQLIPNPDFPEFDALVSKTLAGGAPASRVMATPVANRSVLPPSQTSSDGSVERQLTQSFDTSFDGAHASSSQVHRASASQNPYAGELNWDDQPVPSLPRSRSQTPSQSQSQQQGSYSSLMGAFGTPSREMPLQRRQSWYQASRRVSDPRQTPSAVQQTPLFAGSPSQNVLNSNSSPSPPKPQTPTATPMKTYLSGSLTISGQELHSHPYGDAINPRTLHPPQYAGFGSQYPSQGSPSSFVFQTQAPYRSQSISQ</sequence>
<accession>A0AAW0EE21</accession>
<feature type="compositionally biased region" description="Polar residues" evidence="2">
    <location>
        <begin position="183"/>
        <end position="194"/>
    </location>
</feature>
<evidence type="ECO:0000256" key="1">
    <source>
        <dbReference type="PROSITE-ProRule" id="PRU00042"/>
    </source>
</evidence>
<proteinExistence type="predicted"/>
<feature type="compositionally biased region" description="Low complexity" evidence="2">
    <location>
        <begin position="306"/>
        <end position="317"/>
    </location>
</feature>
<feature type="region of interest" description="Disordered" evidence="2">
    <location>
        <begin position="95"/>
        <end position="134"/>
    </location>
</feature>
<keyword evidence="1" id="KW-0479">Metal-binding</keyword>
<feature type="compositionally biased region" description="Low complexity" evidence="2">
    <location>
        <begin position="239"/>
        <end position="260"/>
    </location>
</feature>
<dbReference type="AlphaFoldDB" id="A0AAW0EE21"/>
<dbReference type="PROSITE" id="PS50157">
    <property type="entry name" value="ZINC_FINGER_C2H2_2"/>
    <property type="match status" value="1"/>
</dbReference>
<feature type="region of interest" description="Disordered" evidence="2">
    <location>
        <begin position="343"/>
        <end position="396"/>
    </location>
</feature>
<dbReference type="EMBL" id="JAWWNJ010000002">
    <property type="protein sequence ID" value="KAK7061907.1"/>
    <property type="molecule type" value="Genomic_DNA"/>
</dbReference>
<dbReference type="PROSITE" id="PS00028">
    <property type="entry name" value="ZINC_FINGER_C2H2_1"/>
    <property type="match status" value="1"/>
</dbReference>
<feature type="region of interest" description="Disordered" evidence="2">
    <location>
        <begin position="204"/>
        <end position="331"/>
    </location>
</feature>
<dbReference type="Proteomes" id="UP001362999">
    <property type="component" value="Unassembled WGS sequence"/>
</dbReference>
<organism evidence="4 5">
    <name type="scientific">Favolaschia claudopus</name>
    <dbReference type="NCBI Taxonomy" id="2862362"/>
    <lineage>
        <taxon>Eukaryota</taxon>
        <taxon>Fungi</taxon>
        <taxon>Dikarya</taxon>
        <taxon>Basidiomycota</taxon>
        <taxon>Agaricomycotina</taxon>
        <taxon>Agaricomycetes</taxon>
        <taxon>Agaricomycetidae</taxon>
        <taxon>Agaricales</taxon>
        <taxon>Marasmiineae</taxon>
        <taxon>Mycenaceae</taxon>
        <taxon>Favolaschia</taxon>
    </lineage>
</organism>